<dbReference type="InterPro" id="IPR053014">
    <property type="entry name" value="Cuticle_assoc_divergent"/>
</dbReference>
<protein>
    <submittedName>
        <fullName evidence="1">WAP domain-containing protein</fullName>
    </submittedName>
</protein>
<dbReference type="WBParaSite" id="GPUH_0000670101-mRNA-1">
    <property type="protein sequence ID" value="GPUH_0000670101-mRNA-1"/>
    <property type="gene ID" value="GPUH_0000670101"/>
</dbReference>
<evidence type="ECO:0000313" key="1">
    <source>
        <dbReference type="WBParaSite" id="GPUH_0000670101-mRNA-1"/>
    </source>
</evidence>
<name>A0A183DDA1_9BILA</name>
<organism evidence="1">
    <name type="scientific">Gongylonema pulchrum</name>
    <dbReference type="NCBI Taxonomy" id="637853"/>
    <lineage>
        <taxon>Eukaryota</taxon>
        <taxon>Metazoa</taxon>
        <taxon>Ecdysozoa</taxon>
        <taxon>Nematoda</taxon>
        <taxon>Chromadorea</taxon>
        <taxon>Rhabditida</taxon>
        <taxon>Spirurina</taxon>
        <taxon>Spiruromorpha</taxon>
        <taxon>Spiruroidea</taxon>
        <taxon>Gongylonematidae</taxon>
        <taxon>Gongylonema</taxon>
    </lineage>
</organism>
<dbReference type="SMART" id="SM00289">
    <property type="entry name" value="WR1"/>
    <property type="match status" value="2"/>
</dbReference>
<dbReference type="PANTHER" id="PTHR46339">
    <property type="entry name" value="PROTEIN CBG15282-RELATED"/>
    <property type="match status" value="1"/>
</dbReference>
<accession>A0A183DDA1</accession>
<dbReference type="InterPro" id="IPR006150">
    <property type="entry name" value="Cys_repeat_1"/>
</dbReference>
<sequence length="139" mass="15243">LCPTASTPFISAVSLQPMQCTPNVDGACPGNFFCWFSTRTATINTYYCCRSPDTANVGFCPPELVPVSGDDGVQYRYCSPSAALNDTSRGCGTNRHCQYSSNLERYICCGHRSEARLPSISPFLKDLFAKLGFFNIKVK</sequence>
<dbReference type="Pfam" id="PF14625">
    <property type="entry name" value="Lustrin_cystein"/>
    <property type="match status" value="2"/>
</dbReference>
<dbReference type="AlphaFoldDB" id="A0A183DDA1"/>
<dbReference type="InterPro" id="IPR028150">
    <property type="entry name" value="Lustrin_cystein"/>
</dbReference>
<reference evidence="1" key="1">
    <citation type="submission" date="2016-06" db="UniProtKB">
        <authorList>
            <consortium name="WormBaseParasite"/>
        </authorList>
    </citation>
    <scope>IDENTIFICATION</scope>
</reference>
<proteinExistence type="predicted"/>